<evidence type="ECO:0000256" key="6">
    <source>
        <dbReference type="SAM" id="Phobius"/>
    </source>
</evidence>
<organism evidence="8 9">
    <name type="scientific">Caulochytrium protostelioides</name>
    <dbReference type="NCBI Taxonomy" id="1555241"/>
    <lineage>
        <taxon>Eukaryota</taxon>
        <taxon>Fungi</taxon>
        <taxon>Fungi incertae sedis</taxon>
        <taxon>Chytridiomycota</taxon>
        <taxon>Chytridiomycota incertae sedis</taxon>
        <taxon>Chytridiomycetes</taxon>
        <taxon>Caulochytriales</taxon>
        <taxon>Caulochytriaceae</taxon>
        <taxon>Caulochytrium</taxon>
    </lineage>
</organism>
<evidence type="ECO:0000313" key="9">
    <source>
        <dbReference type="Proteomes" id="UP000274922"/>
    </source>
</evidence>
<sequence>MLTFEQGRLADNASLAEVIGSGTWLVFYGVSWCGHCQKFTPKWLDAQRRVKANQARTPLRLGKVLCEHYESLCQEQNVQLYPSIRLYHRGAFIREYENLDAPTDGFYDWILQQIKAFNSKVASDVAAWTALARDAAKPRVVPNPDGIVVEMFEQDFAAQLDKGPWFIMFHASWCGHCQHLAPVWERLGPELLQQVNVGKIECTVNPNACNNYAIRGYPTLKYINQAAGLETEYNGDRSVRSMTQWAKQQHRVPFEAVDAARLQQLQQKEEVVFVFLVNGAPAAEAETMLGALLATTIRYHSHVTVVVCPDAGARERVMKAMPAPLASQDPHAPRLVVSREHGRDRGDQIALNEWVQQHRHPLVVELHSGNSNEILGGDRLVVLGIFNMMKPESATMVKRLREHAQAWNARQQAVDTDTHRAGTPSLRPVMFTTIDGANWSNYISRVYGFQTHELPRLLVGDPHADAYWDVDADGTDLVDRLGSLGAPTDPLMQALTDVLVGKVPGKSTGSFVDRVLRRFARAMAPVVHAYTTHPVWMTLFMLLAIGGGLFVCLGLATPADYRPVRNDPKAD</sequence>
<feature type="domain" description="Thioredoxin" evidence="7">
    <location>
        <begin position="1"/>
        <end position="119"/>
    </location>
</feature>
<keyword evidence="9" id="KW-1185">Reference proteome</keyword>
<dbReference type="PANTHER" id="PTHR46426">
    <property type="entry name" value="PROTEIN DISULFIDE-ISOMERASE TMX3"/>
    <property type="match status" value="1"/>
</dbReference>
<gene>
    <name evidence="8" type="ORF">CXG81DRAFT_14938</name>
</gene>
<dbReference type="PROSITE" id="PS51352">
    <property type="entry name" value="THIOREDOXIN_2"/>
    <property type="match status" value="2"/>
</dbReference>
<dbReference type="GO" id="GO:0005789">
    <property type="term" value="C:endoplasmic reticulum membrane"/>
    <property type="evidence" value="ECO:0007669"/>
    <property type="project" value="UniProtKB-SubCell"/>
</dbReference>
<dbReference type="AlphaFoldDB" id="A0A4P9X089"/>
<dbReference type="STRING" id="1555241.A0A4P9X089"/>
<comment type="subcellular location">
    <subcellularLocation>
        <location evidence="1">Endoplasmic reticulum membrane</location>
        <topology evidence="1">Single-pass membrane protein</topology>
    </subcellularLocation>
</comment>
<feature type="domain" description="Thioredoxin" evidence="7">
    <location>
        <begin position="130"/>
        <end position="251"/>
    </location>
</feature>
<accession>A0A4P9X089</accession>
<dbReference type="OrthoDB" id="427280at2759"/>
<dbReference type="InterPro" id="IPR017937">
    <property type="entry name" value="Thioredoxin_CS"/>
</dbReference>
<dbReference type="InterPro" id="IPR052250">
    <property type="entry name" value="PDI_TMX3"/>
</dbReference>
<evidence type="ECO:0000256" key="4">
    <source>
        <dbReference type="ARBA" id="ARBA00023136"/>
    </source>
</evidence>
<feature type="transmembrane region" description="Helical" evidence="6">
    <location>
        <begin position="535"/>
        <end position="556"/>
    </location>
</feature>
<dbReference type="InterPro" id="IPR013766">
    <property type="entry name" value="Thioredoxin_domain"/>
</dbReference>
<comment type="function">
    <text evidence="5">Probable disulfide isomerase, which participates in the folding of proteins containing disulfide bonds. May act as a dithiol oxidase. Acts as a regulator of endoplasmic reticulum-mitochondria contact sites via its ability to regulate redox signals.</text>
</comment>
<dbReference type="SUPFAM" id="SSF52833">
    <property type="entry name" value="Thioredoxin-like"/>
    <property type="match status" value="2"/>
</dbReference>
<dbReference type="CDD" id="cd02961">
    <property type="entry name" value="PDI_a_family"/>
    <property type="match status" value="2"/>
</dbReference>
<proteinExistence type="predicted"/>
<evidence type="ECO:0000313" key="8">
    <source>
        <dbReference type="EMBL" id="RKO99151.1"/>
    </source>
</evidence>
<dbReference type="PROSITE" id="PS00194">
    <property type="entry name" value="THIOREDOXIN_1"/>
    <property type="match status" value="1"/>
</dbReference>
<reference evidence="9" key="1">
    <citation type="journal article" date="2018" name="Nat. Microbiol.">
        <title>Leveraging single-cell genomics to expand the fungal tree of life.</title>
        <authorList>
            <person name="Ahrendt S.R."/>
            <person name="Quandt C.A."/>
            <person name="Ciobanu D."/>
            <person name="Clum A."/>
            <person name="Salamov A."/>
            <person name="Andreopoulos B."/>
            <person name="Cheng J.F."/>
            <person name="Woyke T."/>
            <person name="Pelin A."/>
            <person name="Henrissat B."/>
            <person name="Reynolds N.K."/>
            <person name="Benny G.L."/>
            <person name="Smith M.E."/>
            <person name="James T.Y."/>
            <person name="Grigoriev I.V."/>
        </authorList>
    </citation>
    <scope>NUCLEOTIDE SEQUENCE [LARGE SCALE GENOMIC DNA]</scope>
    <source>
        <strain evidence="9">ATCC 52028</strain>
    </source>
</reference>
<evidence type="ECO:0000256" key="2">
    <source>
        <dbReference type="ARBA" id="ARBA00022692"/>
    </source>
</evidence>
<dbReference type="Gene3D" id="3.40.30.10">
    <property type="entry name" value="Glutaredoxin"/>
    <property type="match status" value="2"/>
</dbReference>
<protein>
    <recommendedName>
        <fullName evidence="7">Thioredoxin domain-containing protein</fullName>
    </recommendedName>
</protein>
<dbReference type="InterPro" id="IPR036249">
    <property type="entry name" value="Thioredoxin-like_sf"/>
</dbReference>
<keyword evidence="4 6" id="KW-0472">Membrane</keyword>
<keyword evidence="3 6" id="KW-1133">Transmembrane helix</keyword>
<dbReference type="Pfam" id="PF00085">
    <property type="entry name" value="Thioredoxin"/>
    <property type="match status" value="2"/>
</dbReference>
<dbReference type="Proteomes" id="UP000274922">
    <property type="component" value="Unassembled WGS sequence"/>
</dbReference>
<keyword evidence="2 6" id="KW-0812">Transmembrane</keyword>
<evidence type="ECO:0000256" key="5">
    <source>
        <dbReference type="ARBA" id="ARBA00045246"/>
    </source>
</evidence>
<evidence type="ECO:0000256" key="1">
    <source>
        <dbReference type="ARBA" id="ARBA00004389"/>
    </source>
</evidence>
<evidence type="ECO:0000256" key="3">
    <source>
        <dbReference type="ARBA" id="ARBA00022989"/>
    </source>
</evidence>
<dbReference type="PANTHER" id="PTHR46426:SF1">
    <property type="entry name" value="PROTEIN DISULFIDE-ISOMERASE TMX3"/>
    <property type="match status" value="1"/>
</dbReference>
<name>A0A4P9X089_9FUNG</name>
<dbReference type="EMBL" id="ML014314">
    <property type="protein sequence ID" value="RKO99151.1"/>
    <property type="molecule type" value="Genomic_DNA"/>
</dbReference>
<evidence type="ECO:0000259" key="7">
    <source>
        <dbReference type="PROSITE" id="PS51352"/>
    </source>
</evidence>